<comment type="caution">
    <text evidence="8">The sequence shown here is derived from an EMBL/GenBank/DDBJ whole genome shotgun (WGS) entry which is preliminary data.</text>
</comment>
<dbReference type="SUPFAM" id="SSF53720">
    <property type="entry name" value="ALDH-like"/>
    <property type="match status" value="1"/>
</dbReference>
<dbReference type="OrthoDB" id="310895at2759"/>
<feature type="active site" evidence="5">
    <location>
        <position position="262"/>
    </location>
</feature>
<dbReference type="PROSITE" id="PS00687">
    <property type="entry name" value="ALDEHYDE_DEHYDR_GLU"/>
    <property type="match status" value="1"/>
</dbReference>
<accession>A0A179F7R0</accession>
<dbReference type="Pfam" id="PF00171">
    <property type="entry name" value="Aldedh"/>
    <property type="match status" value="1"/>
</dbReference>
<dbReference type="Gene3D" id="3.40.605.10">
    <property type="entry name" value="Aldehyde Dehydrogenase, Chain A, domain 1"/>
    <property type="match status" value="1"/>
</dbReference>
<reference evidence="8 9" key="1">
    <citation type="journal article" date="2016" name="PLoS Pathog.">
        <title>Biosynthesis of antibiotic leucinostatins in bio-control fungus Purpureocillium lilacinum and their inhibition on phytophthora revealed by genome mining.</title>
        <authorList>
            <person name="Wang G."/>
            <person name="Liu Z."/>
            <person name="Lin R."/>
            <person name="Li E."/>
            <person name="Mao Z."/>
            <person name="Ling J."/>
            <person name="Yang Y."/>
            <person name="Yin W.B."/>
            <person name="Xie B."/>
        </authorList>
    </citation>
    <scope>NUCLEOTIDE SEQUENCE [LARGE SCALE GENOMIC DNA]</scope>
    <source>
        <strain evidence="8">170</strain>
    </source>
</reference>
<evidence type="ECO:0000256" key="6">
    <source>
        <dbReference type="RuleBase" id="RU003345"/>
    </source>
</evidence>
<sequence>MSTTNITLPNGVKYEQPVGLFINNTFKHASGDEFMVVNPSTEQEIITLKGASESDVNEAVDAARKAFQGPWSDLTPVERGDYLVKLASLIDRDRKLIAAIDAYDCGKPYSVALEADLDESYNVFKYYAGWADKIYGDTIDTSPAKFAYTVQEPLGVCGQIIPWNFPFMMLAWKVAPALACGNVVIVKPAEQTPLSAMYFGKLVQEAGFPPGVVNVIPGLGPVAGKTLAEHTQVDKIAFTGSTNTGRAIMRSAASNLKNITLECGGKSPLIIFEDADLDQAVKWAHVGIMDNSGQVCTSTSRIYVHEKVYDDFVSRFAEFTKKSTVMGSPFKDDVNHGPQVSKIQFDRILSYIEAGRKEGAKILSGGAKVDGEGYYIQPTIFAEAEESATIVRDEIFGPVVVINKFATQDEAVAKANDTSYGLAAAVFTENMSRGHTVARKLQAGMVWVNSSGDSHFGIPFGGYKSSVGESLETSIKEYQSTLTDMLFSKAIVAPLLLHVPWVAAQTTSNPPCLSAGEAYNIGLRWLQIFQTNENGTGTGSAIIPSTLTKNITYYDEGATFGDPAPVYNSSADVHEAVTGSGYSGALVTNVTYSIIECFASCDISVIRWQSDSLSANATNVTVPVGTPISYRGTDYLRVDLETRLVYNVTSSSDLLNYYIRLKDDVIKAMV</sequence>
<evidence type="ECO:0000259" key="7">
    <source>
        <dbReference type="Pfam" id="PF00171"/>
    </source>
</evidence>
<dbReference type="RefSeq" id="XP_022284122.1">
    <property type="nucleotide sequence ID" value="XM_022429034.1"/>
</dbReference>
<proteinExistence type="inferred from homology"/>
<name>A0A179F7R0_METCM</name>
<dbReference type="Gene3D" id="3.40.309.10">
    <property type="entry name" value="Aldehyde Dehydrogenase, Chain A, domain 2"/>
    <property type="match status" value="1"/>
</dbReference>
<comment type="similarity">
    <text evidence="1 6">Belongs to the aldehyde dehydrogenase family.</text>
</comment>
<comment type="catalytic activity">
    <reaction evidence="4">
        <text>an aldehyde + NAD(+) + H2O = a carboxylate + NADH + 2 H(+)</text>
        <dbReference type="Rhea" id="RHEA:16185"/>
        <dbReference type="ChEBI" id="CHEBI:15377"/>
        <dbReference type="ChEBI" id="CHEBI:15378"/>
        <dbReference type="ChEBI" id="CHEBI:17478"/>
        <dbReference type="ChEBI" id="CHEBI:29067"/>
        <dbReference type="ChEBI" id="CHEBI:57540"/>
        <dbReference type="ChEBI" id="CHEBI:57945"/>
        <dbReference type="EC" id="1.2.1.3"/>
    </reaction>
</comment>
<dbReference type="InterPro" id="IPR016162">
    <property type="entry name" value="Ald_DH_N"/>
</dbReference>
<dbReference type="GeneID" id="28858455"/>
<evidence type="ECO:0000256" key="4">
    <source>
        <dbReference type="ARBA" id="ARBA00049194"/>
    </source>
</evidence>
<dbReference type="GO" id="GO:0004029">
    <property type="term" value="F:aldehyde dehydrogenase (NAD+) activity"/>
    <property type="evidence" value="ECO:0007669"/>
    <property type="project" value="UniProtKB-EC"/>
</dbReference>
<dbReference type="InterPro" id="IPR015590">
    <property type="entry name" value="Aldehyde_DH_dom"/>
</dbReference>
<dbReference type="PANTHER" id="PTHR11699">
    <property type="entry name" value="ALDEHYDE DEHYDROGENASE-RELATED"/>
    <property type="match status" value="1"/>
</dbReference>
<dbReference type="EMBL" id="LSBJ02000001">
    <property type="protein sequence ID" value="OAQ61139.2"/>
    <property type="molecule type" value="Genomic_DNA"/>
</dbReference>
<organism evidence="8 9">
    <name type="scientific">Pochonia chlamydosporia 170</name>
    <dbReference type="NCBI Taxonomy" id="1380566"/>
    <lineage>
        <taxon>Eukaryota</taxon>
        <taxon>Fungi</taxon>
        <taxon>Dikarya</taxon>
        <taxon>Ascomycota</taxon>
        <taxon>Pezizomycotina</taxon>
        <taxon>Sordariomycetes</taxon>
        <taxon>Hypocreomycetidae</taxon>
        <taxon>Hypocreales</taxon>
        <taxon>Clavicipitaceae</taxon>
        <taxon>Pochonia</taxon>
    </lineage>
</organism>
<dbReference type="FunFam" id="3.40.309.10:FF:000012">
    <property type="entry name" value="Betaine aldehyde dehydrogenase"/>
    <property type="match status" value="1"/>
</dbReference>
<dbReference type="InterPro" id="IPR016163">
    <property type="entry name" value="Ald_DH_C"/>
</dbReference>
<keyword evidence="2 6" id="KW-0560">Oxidoreductase</keyword>
<protein>
    <recommendedName>
        <fullName evidence="3">aldehyde dehydrogenase (NAD(+))</fullName>
        <ecNumber evidence="3">1.2.1.3</ecNumber>
    </recommendedName>
</protein>
<dbReference type="FunFam" id="3.40.605.10:FF:000050">
    <property type="entry name" value="Aldehyde dehydrogenase, mitochondrial"/>
    <property type="match status" value="1"/>
</dbReference>
<evidence type="ECO:0000256" key="2">
    <source>
        <dbReference type="ARBA" id="ARBA00023002"/>
    </source>
</evidence>
<dbReference type="Proteomes" id="UP000078397">
    <property type="component" value="Unassembled WGS sequence"/>
</dbReference>
<dbReference type="AlphaFoldDB" id="A0A179F7R0"/>
<dbReference type="KEGG" id="pchm:VFPPC_16708"/>
<feature type="domain" description="Aldehyde dehydrogenase" evidence="7">
    <location>
        <begin position="30"/>
        <end position="469"/>
    </location>
</feature>
<dbReference type="InterPro" id="IPR029510">
    <property type="entry name" value="Ald_DH_CS_GLU"/>
</dbReference>
<dbReference type="InterPro" id="IPR016161">
    <property type="entry name" value="Ald_DH/histidinol_DH"/>
</dbReference>
<gene>
    <name evidence="8" type="ORF">VFPPC_16708</name>
</gene>
<evidence type="ECO:0000313" key="9">
    <source>
        <dbReference type="Proteomes" id="UP000078397"/>
    </source>
</evidence>
<evidence type="ECO:0000256" key="5">
    <source>
        <dbReference type="PROSITE-ProRule" id="PRU10007"/>
    </source>
</evidence>
<dbReference type="EC" id="1.2.1.3" evidence="3"/>
<dbReference type="STRING" id="1380566.A0A179F7R0"/>
<evidence type="ECO:0000256" key="3">
    <source>
        <dbReference type="ARBA" id="ARBA00024226"/>
    </source>
</evidence>
<evidence type="ECO:0000256" key="1">
    <source>
        <dbReference type="ARBA" id="ARBA00009986"/>
    </source>
</evidence>
<keyword evidence="9" id="KW-1185">Reference proteome</keyword>
<evidence type="ECO:0000313" key="8">
    <source>
        <dbReference type="EMBL" id="OAQ61139.2"/>
    </source>
</evidence>